<dbReference type="GO" id="GO:0006508">
    <property type="term" value="P:proteolysis"/>
    <property type="evidence" value="ECO:0007669"/>
    <property type="project" value="InterPro"/>
</dbReference>
<gene>
    <name evidence="2" type="ORF">CAG99_19645</name>
</gene>
<dbReference type="AlphaFoldDB" id="A0A1W7D1H6"/>
<dbReference type="PANTHER" id="PTHR43056">
    <property type="entry name" value="PEPTIDASE S9 PROLYL OLIGOPEPTIDASE"/>
    <property type="match status" value="1"/>
</dbReference>
<proteinExistence type="predicted"/>
<dbReference type="GO" id="GO:0008236">
    <property type="term" value="F:serine-type peptidase activity"/>
    <property type="evidence" value="ECO:0007669"/>
    <property type="project" value="InterPro"/>
</dbReference>
<evidence type="ECO:0000313" key="2">
    <source>
        <dbReference type="EMBL" id="ARQ70759.1"/>
    </source>
</evidence>
<accession>A0A1W7D1H6</accession>
<dbReference type="Proteomes" id="UP000194218">
    <property type="component" value="Chromosome"/>
</dbReference>
<protein>
    <recommendedName>
        <fullName evidence="1">Peptidase S9 prolyl oligopeptidase catalytic domain-containing protein</fullName>
    </recommendedName>
</protein>
<organism evidence="2 3">
    <name type="scientific">Streptomyces marincola</name>
    <dbReference type="NCBI Taxonomy" id="2878388"/>
    <lineage>
        <taxon>Bacteria</taxon>
        <taxon>Bacillati</taxon>
        <taxon>Actinomycetota</taxon>
        <taxon>Actinomycetes</taxon>
        <taxon>Kitasatosporales</taxon>
        <taxon>Streptomycetaceae</taxon>
        <taxon>Streptomyces</taxon>
    </lineage>
</organism>
<keyword evidence="3" id="KW-1185">Reference proteome</keyword>
<dbReference type="Pfam" id="PF00326">
    <property type="entry name" value="Peptidase_S9"/>
    <property type="match status" value="1"/>
</dbReference>
<sequence length="624" mass="65809">MAARRARRGADVVTRRDVADPLAAADELALGERRITETGLLWGRPCWVERAPGEGNTPRLLTRGGKGPAGPVAPESGLYGYGGGGWAAGRDTLAWVDGSGALSLTGPDGGARTLVGPSRDAPRTFGDLAIGERGRVIAVRERGGDPRWPAHDIVSVDPATGRTSVLAEGEDFYLSPRVGPDGHWLAYLSWGAPGMPWTAARAHLLRLGPDGRPAGRPRRVGTPAGVVREIAWLADGRLLLVVEDEGCSLWTVRPEGGAAPRLWWRTGAELGAVPWQAGLRTVAETGDGALAVLAVEHGRGQLWIVERHGAAHLLPLPFTAYPQPTLSVRDDHAYVVAGSPDMFPALVGIDLARRRWTVLRSTFEPRPREEPPPTVRAFTTELNGGHAVETVVTAPARAADPGAARPVVLDCHSGPTDQAFLMLTPLAWYLASLGLVVAQVNYRGSTGYGRVFRDALAGGWGSRDVADVVGVLDAAGDRHWSQERVFLRGESAGGLTILGVARERRVAGLVSLHGAVDGASLRTTTHKFESGYIDWLLGPEAGQEPAPGPGAPAGAGCPALIVAGSDDTVVPPAQARRLADRLGAAGGAVRLLEFPGQGHGLDRPEAVRRALRAEGRLYRSLEDG</sequence>
<evidence type="ECO:0000313" key="3">
    <source>
        <dbReference type="Proteomes" id="UP000194218"/>
    </source>
</evidence>
<dbReference type="PANTHER" id="PTHR43056:SF5">
    <property type="entry name" value="PEPTIDASE S9 PROLYL OLIGOPEPTIDASE CATALYTIC DOMAIN-CONTAINING PROTEIN"/>
    <property type="match status" value="1"/>
</dbReference>
<dbReference type="InterPro" id="IPR011042">
    <property type="entry name" value="6-blade_b-propeller_TolB-like"/>
</dbReference>
<dbReference type="SUPFAM" id="SSF53474">
    <property type="entry name" value="alpha/beta-Hydrolases"/>
    <property type="match status" value="1"/>
</dbReference>
<evidence type="ECO:0000259" key="1">
    <source>
        <dbReference type="Pfam" id="PF00326"/>
    </source>
</evidence>
<dbReference type="Gene3D" id="3.40.50.1820">
    <property type="entry name" value="alpha/beta hydrolase"/>
    <property type="match status" value="1"/>
</dbReference>
<feature type="domain" description="Peptidase S9 prolyl oligopeptidase catalytic" evidence="1">
    <location>
        <begin position="429"/>
        <end position="613"/>
    </location>
</feature>
<reference evidence="2 3" key="1">
    <citation type="submission" date="2017-05" db="EMBL/GenBank/DDBJ databases">
        <title>Complete genome sequence of Streptomyces sp. SCSIO 03032 revealed the diverse biosynthetic pathways for its bioactive secondary metabolites.</title>
        <authorList>
            <person name="Ma L."/>
            <person name="Zhu Y."/>
            <person name="Zhang W."/>
            <person name="Zhang G."/>
            <person name="Tian X."/>
            <person name="Zhang S."/>
            <person name="Zhang C."/>
        </authorList>
    </citation>
    <scope>NUCLEOTIDE SEQUENCE [LARGE SCALE GENOMIC DNA]</scope>
    <source>
        <strain evidence="2 3">SCSIO 03032</strain>
    </source>
</reference>
<dbReference type="SUPFAM" id="SSF69322">
    <property type="entry name" value="Tricorn protease domain 2"/>
    <property type="match status" value="1"/>
</dbReference>
<dbReference type="KEGG" id="smao:CAG99_19645"/>
<dbReference type="EMBL" id="CP021121">
    <property type="protein sequence ID" value="ARQ70759.1"/>
    <property type="molecule type" value="Genomic_DNA"/>
</dbReference>
<dbReference type="Gene3D" id="2.120.10.30">
    <property type="entry name" value="TolB, C-terminal domain"/>
    <property type="match status" value="1"/>
</dbReference>
<dbReference type="InterPro" id="IPR001375">
    <property type="entry name" value="Peptidase_S9_cat"/>
</dbReference>
<dbReference type="InterPro" id="IPR050585">
    <property type="entry name" value="Xaa-Pro_dipeptidyl-ppase/CocE"/>
</dbReference>
<name>A0A1W7D1H6_9ACTN</name>
<dbReference type="InterPro" id="IPR029058">
    <property type="entry name" value="AB_hydrolase_fold"/>
</dbReference>